<comment type="caution">
    <text evidence="2">The sequence shown here is derived from an EMBL/GenBank/DDBJ whole genome shotgun (WGS) entry which is preliminary data.</text>
</comment>
<accession>A0ABU4UY86</accession>
<dbReference type="InterPro" id="IPR014940">
    <property type="entry name" value="BAAT_C"/>
</dbReference>
<reference evidence="2 3" key="1">
    <citation type="submission" date="2023-11" db="EMBL/GenBank/DDBJ databases">
        <title>Lentzea sokolovensis, sp. nov., Lentzea kristufkii, sp. nov., and Lentzea miocenensis, sp. nov., rare actinobacteria from Sokolov Coal Basin, Miocene lacustrine sediment, Czech Republic.</title>
        <authorList>
            <person name="Lara A."/>
            <person name="Kotroba L."/>
            <person name="Nouioui I."/>
            <person name="Neumann-Schaal M."/>
            <person name="Mast Y."/>
            <person name="Chronakova A."/>
        </authorList>
    </citation>
    <scope>NUCLEOTIDE SEQUENCE [LARGE SCALE GENOMIC DNA]</scope>
    <source>
        <strain evidence="2 3">BCCO 10_0061</strain>
    </source>
</reference>
<name>A0ABU4UY86_9PSEU</name>
<evidence type="ECO:0000313" key="3">
    <source>
        <dbReference type="Proteomes" id="UP001285352"/>
    </source>
</evidence>
<feature type="domain" description="BAAT/Acyl-CoA thioester hydrolase C-terminal" evidence="1">
    <location>
        <begin position="96"/>
        <end position="286"/>
    </location>
</feature>
<dbReference type="RefSeq" id="WP_319976699.1">
    <property type="nucleotide sequence ID" value="NZ_JAXAVU010000009.1"/>
</dbReference>
<organism evidence="2 3">
    <name type="scientific">Lentzea sokolovensis</name>
    <dbReference type="NCBI Taxonomy" id="3095429"/>
    <lineage>
        <taxon>Bacteria</taxon>
        <taxon>Bacillati</taxon>
        <taxon>Actinomycetota</taxon>
        <taxon>Actinomycetes</taxon>
        <taxon>Pseudonocardiales</taxon>
        <taxon>Pseudonocardiaceae</taxon>
        <taxon>Lentzea</taxon>
    </lineage>
</organism>
<dbReference type="Pfam" id="PF08840">
    <property type="entry name" value="BAAT_C"/>
    <property type="match status" value="1"/>
</dbReference>
<evidence type="ECO:0000313" key="2">
    <source>
        <dbReference type="EMBL" id="MDX8144502.1"/>
    </source>
</evidence>
<dbReference type="EMBL" id="JAXAVU010000009">
    <property type="protein sequence ID" value="MDX8144502.1"/>
    <property type="molecule type" value="Genomic_DNA"/>
</dbReference>
<dbReference type="SUPFAM" id="SSF53474">
    <property type="entry name" value="alpha/beta-Hydrolases"/>
    <property type="match status" value="1"/>
</dbReference>
<proteinExistence type="predicted"/>
<keyword evidence="2" id="KW-0378">Hydrolase</keyword>
<gene>
    <name evidence="2" type="ORF">SK854_20455</name>
</gene>
<dbReference type="PANTHER" id="PTHR10824:SF4">
    <property type="entry name" value="ACYL-COENZYME A THIOESTERASE 1-LIKE"/>
    <property type="match status" value="1"/>
</dbReference>
<dbReference type="PANTHER" id="PTHR10824">
    <property type="entry name" value="ACYL-COENZYME A THIOESTERASE-RELATED"/>
    <property type="match status" value="1"/>
</dbReference>
<dbReference type="Gene3D" id="3.40.50.1820">
    <property type="entry name" value="alpha/beta hydrolase"/>
    <property type="match status" value="1"/>
</dbReference>
<dbReference type="Proteomes" id="UP001285352">
    <property type="component" value="Unassembled WGS sequence"/>
</dbReference>
<protein>
    <submittedName>
        <fullName evidence="2">Acyl-CoA thioester hydrolase/BAAT C-terminal domain-containing protein</fullName>
    </submittedName>
</protein>
<evidence type="ECO:0000259" key="1">
    <source>
        <dbReference type="Pfam" id="PF08840"/>
    </source>
</evidence>
<keyword evidence="3" id="KW-1185">Reference proteome</keyword>
<dbReference type="InterPro" id="IPR029058">
    <property type="entry name" value="AB_hydrolase_fold"/>
</dbReference>
<sequence>MSSPTEFLDIVEQEITGAVQGVLVRPATGSRAGVLVLHGSYGPGTLDRCRLLARAGLMALGLRWYGGEGQPPGICEVPLETFSAGLDLLQTEGAGRLSALGLSKGAEAALWLSVLDQRTAAVVALSPPSVTWANLGAGTDGQSHPWRSSWTWQGEPLPFVPRDKTWEPKPREDGLVSLRGWYEHSRELYPDHYEAAAIPAENTKAELVLVAGGDDQTWPSLPAARTLRDRRLATGLPTVLIERPAAGHRPRLPGEEPASPSTYLCYGGTDADDAALGTAAWPHVLNALRGP</sequence>
<dbReference type="GO" id="GO:0016787">
    <property type="term" value="F:hydrolase activity"/>
    <property type="evidence" value="ECO:0007669"/>
    <property type="project" value="UniProtKB-KW"/>
</dbReference>